<accession>A0A8H5GIK3</accession>
<gene>
    <name evidence="3" type="ORF">D9758_003184</name>
</gene>
<feature type="compositionally biased region" description="Basic and acidic residues" evidence="2">
    <location>
        <begin position="338"/>
        <end position="356"/>
    </location>
</feature>
<feature type="region of interest" description="Disordered" evidence="2">
    <location>
        <begin position="338"/>
        <end position="427"/>
    </location>
</feature>
<evidence type="ECO:0008006" key="5">
    <source>
        <dbReference type="Google" id="ProtNLM"/>
    </source>
</evidence>
<feature type="compositionally biased region" description="Low complexity" evidence="2">
    <location>
        <begin position="519"/>
        <end position="534"/>
    </location>
</feature>
<feature type="region of interest" description="Disordered" evidence="2">
    <location>
        <begin position="281"/>
        <end position="313"/>
    </location>
</feature>
<feature type="compositionally biased region" description="Low complexity" evidence="2">
    <location>
        <begin position="207"/>
        <end position="216"/>
    </location>
</feature>
<dbReference type="EMBL" id="JAACJM010000026">
    <property type="protein sequence ID" value="KAF5365612.1"/>
    <property type="molecule type" value="Genomic_DNA"/>
</dbReference>
<reference evidence="3 4" key="1">
    <citation type="journal article" date="2020" name="ISME J.">
        <title>Uncovering the hidden diversity of litter-decomposition mechanisms in mushroom-forming fungi.</title>
        <authorList>
            <person name="Floudas D."/>
            <person name="Bentzer J."/>
            <person name="Ahren D."/>
            <person name="Johansson T."/>
            <person name="Persson P."/>
            <person name="Tunlid A."/>
        </authorList>
    </citation>
    <scope>NUCLEOTIDE SEQUENCE [LARGE SCALE GENOMIC DNA]</scope>
    <source>
        <strain evidence="3 4">CBS 291.85</strain>
    </source>
</reference>
<feature type="region of interest" description="Disordered" evidence="2">
    <location>
        <begin position="193"/>
        <end position="232"/>
    </location>
</feature>
<evidence type="ECO:0000256" key="2">
    <source>
        <dbReference type="SAM" id="MobiDB-lite"/>
    </source>
</evidence>
<dbReference type="PANTHER" id="PTHR31315:SF1">
    <property type="entry name" value="PROTEIN SIP5"/>
    <property type="match status" value="1"/>
</dbReference>
<evidence type="ECO:0000313" key="3">
    <source>
        <dbReference type="EMBL" id="KAF5365612.1"/>
    </source>
</evidence>
<evidence type="ECO:0000313" key="4">
    <source>
        <dbReference type="Proteomes" id="UP000559256"/>
    </source>
</evidence>
<protein>
    <recommendedName>
        <fullName evidence="5">RING-type domain-containing protein</fullName>
    </recommendedName>
</protein>
<name>A0A8H5GIK3_9AGAR</name>
<feature type="compositionally biased region" description="Low complexity" evidence="2">
    <location>
        <begin position="382"/>
        <end position="393"/>
    </location>
</feature>
<keyword evidence="4" id="KW-1185">Reference proteome</keyword>
<feature type="compositionally biased region" description="Low complexity" evidence="2">
    <location>
        <begin position="400"/>
        <end position="413"/>
    </location>
</feature>
<dbReference type="CDD" id="cd24139">
    <property type="entry name" value="SIP5-like"/>
    <property type="match status" value="1"/>
</dbReference>
<dbReference type="GO" id="GO:0005737">
    <property type="term" value="C:cytoplasm"/>
    <property type="evidence" value="ECO:0007669"/>
    <property type="project" value="TreeGrafter"/>
</dbReference>
<dbReference type="Proteomes" id="UP000559256">
    <property type="component" value="Unassembled WGS sequence"/>
</dbReference>
<feature type="region of interest" description="Disordered" evidence="2">
    <location>
        <begin position="71"/>
        <end position="111"/>
    </location>
</feature>
<organism evidence="3 4">
    <name type="scientific">Tetrapyrgos nigripes</name>
    <dbReference type="NCBI Taxonomy" id="182062"/>
    <lineage>
        <taxon>Eukaryota</taxon>
        <taxon>Fungi</taxon>
        <taxon>Dikarya</taxon>
        <taxon>Basidiomycota</taxon>
        <taxon>Agaricomycotina</taxon>
        <taxon>Agaricomycetes</taxon>
        <taxon>Agaricomycetidae</taxon>
        <taxon>Agaricales</taxon>
        <taxon>Marasmiineae</taxon>
        <taxon>Marasmiaceae</taxon>
        <taxon>Tetrapyrgos</taxon>
    </lineage>
</organism>
<feature type="region of interest" description="Disordered" evidence="2">
    <location>
        <begin position="445"/>
        <end position="561"/>
    </location>
</feature>
<sequence length="561" mass="60176">MGNSSSSSSRPHQDDSVDFGYLTPQGVYTGSQDWNHAVVTQLICARRLAPFYRPLEDYDDSWTDDQILAARRSPPEPEQSSDSSRAETSQSLPASASFKSHAKRPSTLKDPAKPEAAIYRGAVECPICFLYYPPNINHSRCCDQAICTECFVQIKRSEPTTTHLVSEPAACPYCVQDNFGIVYTPPPWRAGIGQDGSWLDSHKGSSTPETTTPTAPTHKRRQKSFNADSPEVVTIDHIRPDWEAKLAAMQAAVTRRANRRIIMRQVGDRLIPVGITSGRVHALSGEEGGGESSDNNGGSRRSRRRQQHPAGPFEQYLGQDLEELMLMEAMRLSLIEHEEQQRKEAEEKKKKEKDAAGKGLSADHNGSSLGPSTSQATNGAASSPSSPTTSQSSGFLQIRQSSKSRSPSPAARQTTASTSNDLSPPAFSTLSAALSTTSTASAILNSSSDVHPSPSEIAQNASKLAAETESRADATEGQSQAAQEANGSSKVSTPRPVPVHADSSISESTTVIGTEATYEHLPSSPESSQEPLISKKPSATSEDAGEPTEMGSHANTPTTTQ</sequence>
<comment type="caution">
    <text evidence="3">The sequence shown here is derived from an EMBL/GenBank/DDBJ whole genome shotgun (WGS) entry which is preliminary data.</text>
</comment>
<proteinExistence type="inferred from homology"/>
<comment type="similarity">
    <text evidence="1">Belongs to the SIP5 family.</text>
</comment>
<evidence type="ECO:0000256" key="1">
    <source>
        <dbReference type="ARBA" id="ARBA00010402"/>
    </source>
</evidence>
<feature type="compositionally biased region" description="Polar residues" evidence="2">
    <location>
        <begin position="503"/>
        <end position="512"/>
    </location>
</feature>
<dbReference type="OrthoDB" id="21471at2759"/>
<feature type="compositionally biased region" description="Polar residues" evidence="2">
    <location>
        <begin position="476"/>
        <end position="492"/>
    </location>
</feature>
<feature type="compositionally biased region" description="Polar residues" evidence="2">
    <location>
        <begin position="86"/>
        <end position="98"/>
    </location>
</feature>
<dbReference type="PANTHER" id="PTHR31315">
    <property type="entry name" value="PROTEIN SIP5"/>
    <property type="match status" value="1"/>
</dbReference>
<dbReference type="InterPro" id="IPR039301">
    <property type="entry name" value="Sip5/DA2"/>
</dbReference>
<feature type="compositionally biased region" description="Polar residues" evidence="2">
    <location>
        <begin position="364"/>
        <end position="381"/>
    </location>
</feature>
<dbReference type="AlphaFoldDB" id="A0A8H5GIK3"/>